<dbReference type="SMART" id="SM00062">
    <property type="entry name" value="PBPb"/>
    <property type="match status" value="1"/>
</dbReference>
<evidence type="ECO:0000259" key="6">
    <source>
        <dbReference type="SMART" id="SM00062"/>
    </source>
</evidence>
<dbReference type="PROSITE" id="PS01039">
    <property type="entry name" value="SBP_BACTERIAL_3"/>
    <property type="match status" value="1"/>
</dbReference>
<gene>
    <name evidence="7" type="ORF">HMPREF9629_01675</name>
</gene>
<evidence type="ECO:0000256" key="2">
    <source>
        <dbReference type="ARBA" id="ARBA00010333"/>
    </source>
</evidence>
<dbReference type="Gene3D" id="3.40.190.10">
    <property type="entry name" value="Periplasmic binding protein-like II"/>
    <property type="match status" value="2"/>
</dbReference>
<dbReference type="SUPFAM" id="SSF53850">
    <property type="entry name" value="Periplasmic binding protein-like II"/>
    <property type="match status" value="1"/>
</dbReference>
<sequence>MKKNLLKLMCLSLAAILTFTACKGSKPEENKQEKEENTATIQTIDAIKEKGKLIVGTSADYPPYEFKALIENKEEIVGFDIEIAKKIAEKLGVELEVKDMDFAVLIPTVKSGQVDMIIAGLNPNPEREKEIGLSNVYYESSQGVLVRKSDLASYTSVDDLKGKKIGAQMGSIQEEMANSIENAQVKSLPLITSLLVDLKTEKIDAIIMEAPVAKQYANNDEDLAVPDFVLESEDTGTAVGVKKENTDLLQFINETLDELKADGSIDKFVVDAISLSNEQAK</sequence>
<dbReference type="PROSITE" id="PS51257">
    <property type="entry name" value="PROKAR_LIPOPROTEIN"/>
    <property type="match status" value="1"/>
</dbReference>
<feature type="signal peptide" evidence="5">
    <location>
        <begin position="1"/>
        <end position="23"/>
    </location>
</feature>
<dbReference type="InterPro" id="IPR001638">
    <property type="entry name" value="Solute-binding_3/MltF_N"/>
</dbReference>
<proteinExistence type="inferred from homology"/>
<dbReference type="Proteomes" id="UP000006437">
    <property type="component" value="Unassembled WGS sequence"/>
</dbReference>
<evidence type="ECO:0000313" key="8">
    <source>
        <dbReference type="Proteomes" id="UP000006437"/>
    </source>
</evidence>
<dbReference type="InterPro" id="IPR018313">
    <property type="entry name" value="SBP_3_CS"/>
</dbReference>
<dbReference type="RefSeq" id="WP_009525904.1">
    <property type="nucleotide sequence ID" value="NZ_JH414558.1"/>
</dbReference>
<feature type="domain" description="Solute-binding protein family 3/N-terminal" evidence="6">
    <location>
        <begin position="52"/>
        <end position="272"/>
    </location>
</feature>
<evidence type="ECO:0000313" key="7">
    <source>
        <dbReference type="EMBL" id="EHL15704.1"/>
    </source>
</evidence>
<dbReference type="AlphaFoldDB" id="G9WZS4"/>
<evidence type="ECO:0000256" key="5">
    <source>
        <dbReference type="SAM" id="SignalP"/>
    </source>
</evidence>
<dbReference type="PANTHER" id="PTHR35936:SF17">
    <property type="entry name" value="ARGININE-BINDING EXTRACELLULAR PROTEIN ARTP"/>
    <property type="match status" value="1"/>
</dbReference>
<dbReference type="PANTHER" id="PTHR35936">
    <property type="entry name" value="MEMBRANE-BOUND LYTIC MUREIN TRANSGLYCOSYLASE F"/>
    <property type="match status" value="1"/>
</dbReference>
<keyword evidence="3 5" id="KW-0732">Signal</keyword>
<dbReference type="BioCyc" id="EBAC796937-HMP:GMGH-1683-MONOMER"/>
<dbReference type="HOGENOM" id="CLU_019602_18_2_9"/>
<name>G9WZS4_9FIRM</name>
<dbReference type="EMBL" id="AFZE01000009">
    <property type="protein sequence ID" value="EHL15704.1"/>
    <property type="molecule type" value="Genomic_DNA"/>
</dbReference>
<accession>G9WZS4</accession>
<dbReference type="PATRIC" id="fig|796937.3.peg.869"/>
<comment type="caution">
    <text evidence="7">The sequence shown here is derived from an EMBL/GenBank/DDBJ whole genome shotgun (WGS) entry which is preliminary data.</text>
</comment>
<dbReference type="Pfam" id="PF00497">
    <property type="entry name" value="SBP_bac_3"/>
    <property type="match status" value="1"/>
</dbReference>
<comment type="similarity">
    <text evidence="2 4">Belongs to the bacterial solute-binding protein 3 family.</text>
</comment>
<feature type="chain" id="PRO_5039482418" description="Solute-binding protein family 3/N-terminal domain-containing protein" evidence="5">
    <location>
        <begin position="24"/>
        <end position="281"/>
    </location>
</feature>
<evidence type="ECO:0000256" key="1">
    <source>
        <dbReference type="ARBA" id="ARBA00004196"/>
    </source>
</evidence>
<comment type="subcellular location">
    <subcellularLocation>
        <location evidence="1">Cell envelope</location>
    </subcellularLocation>
</comment>
<evidence type="ECO:0000256" key="3">
    <source>
        <dbReference type="ARBA" id="ARBA00022729"/>
    </source>
</evidence>
<dbReference type="GO" id="GO:0030313">
    <property type="term" value="C:cell envelope"/>
    <property type="evidence" value="ECO:0007669"/>
    <property type="project" value="UniProtKB-SubCell"/>
</dbReference>
<organism evidence="7 8">
    <name type="scientific">Peptoanaerobacter stomatis</name>
    <dbReference type="NCBI Taxonomy" id="796937"/>
    <lineage>
        <taxon>Bacteria</taxon>
        <taxon>Bacillati</taxon>
        <taxon>Bacillota</taxon>
        <taxon>Clostridia</taxon>
        <taxon>Peptostreptococcales</taxon>
        <taxon>Filifactoraceae</taxon>
        <taxon>Peptoanaerobacter</taxon>
    </lineage>
</organism>
<evidence type="ECO:0000256" key="4">
    <source>
        <dbReference type="RuleBase" id="RU003744"/>
    </source>
</evidence>
<reference evidence="7 8" key="1">
    <citation type="submission" date="2011-08" db="EMBL/GenBank/DDBJ databases">
        <title>The Genome Sequence of Eubacteriaceae bacterium ACC19a.</title>
        <authorList>
            <consortium name="The Broad Institute Genome Sequencing Platform"/>
            <person name="Earl A."/>
            <person name="Ward D."/>
            <person name="Feldgarden M."/>
            <person name="Gevers D."/>
            <person name="Sizova M."/>
            <person name="Hazen A."/>
            <person name="Epstein S."/>
            <person name="Young S.K."/>
            <person name="Zeng Q."/>
            <person name="Gargeya S."/>
            <person name="Fitzgerald M."/>
            <person name="Haas B."/>
            <person name="Abouelleil A."/>
            <person name="Alvarado L."/>
            <person name="Arachchi H.M."/>
            <person name="Berlin A."/>
            <person name="Brown A."/>
            <person name="Chapman S.B."/>
            <person name="Chen Z."/>
            <person name="Dunbar C."/>
            <person name="Freedman E."/>
            <person name="Gearin G."/>
            <person name="Gellesch M."/>
            <person name="Goldberg J."/>
            <person name="Griggs A."/>
            <person name="Gujja S."/>
            <person name="Heiman D."/>
            <person name="Howarth C."/>
            <person name="Larson L."/>
            <person name="Lui A."/>
            <person name="MacDonald P.J.P."/>
            <person name="Montmayeur A."/>
            <person name="Murphy C."/>
            <person name="Neiman D."/>
            <person name="Pearson M."/>
            <person name="Priest M."/>
            <person name="Roberts A."/>
            <person name="Saif S."/>
            <person name="Shea T."/>
            <person name="Shenoy N."/>
            <person name="Sisk P."/>
            <person name="Stolte C."/>
            <person name="Sykes S."/>
            <person name="Wortman J."/>
            <person name="Nusbaum C."/>
            <person name="Birren B."/>
        </authorList>
    </citation>
    <scope>NUCLEOTIDE SEQUENCE [LARGE SCALE GENOMIC DNA]</scope>
    <source>
        <strain evidence="7 8">ACC19a</strain>
    </source>
</reference>
<protein>
    <recommendedName>
        <fullName evidence="6">Solute-binding protein family 3/N-terminal domain-containing protein</fullName>
    </recommendedName>
</protein>